<sequence length="105" mass="11479">LSTSCPQDAAHERRLPALAGGSSAAAAPCGLTRACLVVPVQATWMAYDMVVMRTNPTLAESMRRLEDAFLNCKEEVEKNWQELLDETKRAQEARPPHTARAGLAE</sequence>
<evidence type="ECO:0000256" key="1">
    <source>
        <dbReference type="SAM" id="MobiDB-lite"/>
    </source>
</evidence>
<dbReference type="PANTHER" id="PTHR36686">
    <property type="entry name" value="SYNAPTONEMAL COMPLEX CENTRAL ELEMENT PROTEIN 3"/>
    <property type="match status" value="1"/>
</dbReference>
<feature type="compositionally biased region" description="Low complexity" evidence="1">
    <location>
        <begin position="16"/>
        <end position="25"/>
    </location>
</feature>
<dbReference type="AlphaFoldDB" id="A0A2Y9MKQ2"/>
<dbReference type="RefSeq" id="XP_022422580.1">
    <property type="nucleotide sequence ID" value="XM_022566872.2"/>
</dbReference>
<dbReference type="GO" id="GO:0007130">
    <property type="term" value="P:synaptonemal complex assembly"/>
    <property type="evidence" value="ECO:0007669"/>
    <property type="project" value="InterPro"/>
</dbReference>
<gene>
    <name evidence="3" type="primary">SYCE3</name>
</gene>
<feature type="compositionally biased region" description="Basic and acidic residues" evidence="1">
    <location>
        <begin position="86"/>
        <end position="95"/>
    </location>
</feature>
<dbReference type="InterPro" id="IPR028145">
    <property type="entry name" value="Synaptonemal_3"/>
</dbReference>
<dbReference type="GO" id="GO:0007283">
    <property type="term" value="P:spermatogenesis"/>
    <property type="evidence" value="ECO:0007669"/>
    <property type="project" value="InterPro"/>
</dbReference>
<dbReference type="GeneID" id="111171252"/>
<accession>A0A2Y9MKQ2</accession>
<feature type="region of interest" description="Disordered" evidence="1">
    <location>
        <begin position="1"/>
        <end position="25"/>
    </location>
</feature>
<proteinExistence type="predicted"/>
<dbReference type="PANTHER" id="PTHR36686:SF1">
    <property type="entry name" value="SYNAPTONEMAL COMPLEX CENTRAL ELEMENT PROTEIN 3"/>
    <property type="match status" value="1"/>
</dbReference>
<dbReference type="GO" id="GO:0000801">
    <property type="term" value="C:central element"/>
    <property type="evidence" value="ECO:0007669"/>
    <property type="project" value="TreeGrafter"/>
</dbReference>
<dbReference type="STRING" id="9749.A0A2Y9MKQ2"/>
<name>A0A2Y9MKQ2_DELLE</name>
<evidence type="ECO:0000313" key="2">
    <source>
        <dbReference type="Proteomes" id="UP000248483"/>
    </source>
</evidence>
<keyword evidence="2" id="KW-1185">Reference proteome</keyword>
<dbReference type="Proteomes" id="UP000248483">
    <property type="component" value="Unplaced"/>
</dbReference>
<dbReference type="KEGG" id="dle:111171252"/>
<feature type="region of interest" description="Disordered" evidence="1">
    <location>
        <begin position="86"/>
        <end position="105"/>
    </location>
</feature>
<evidence type="ECO:0000313" key="3">
    <source>
        <dbReference type="RefSeq" id="XP_022422580.1"/>
    </source>
</evidence>
<dbReference type="GO" id="GO:0007131">
    <property type="term" value="P:reciprocal meiotic recombination"/>
    <property type="evidence" value="ECO:0007669"/>
    <property type="project" value="InterPro"/>
</dbReference>
<feature type="non-terminal residue" evidence="3">
    <location>
        <position position="1"/>
    </location>
</feature>
<reference evidence="3" key="1">
    <citation type="submission" date="2025-08" db="UniProtKB">
        <authorList>
            <consortium name="RefSeq"/>
        </authorList>
    </citation>
    <scope>IDENTIFICATION</scope>
    <source>
        <tissue evidence="3">Blood</tissue>
    </source>
</reference>
<dbReference type="InParanoid" id="A0A2Y9MKQ2"/>
<dbReference type="CTD" id="644186"/>
<dbReference type="FunCoup" id="A0A2Y9MKQ2">
    <property type="interactions" value="62"/>
</dbReference>
<protein>
    <submittedName>
        <fullName evidence="3">Synaptonemal complex central element protein 3</fullName>
    </submittedName>
</protein>
<organism evidence="2 3">
    <name type="scientific">Delphinapterus leucas</name>
    <name type="common">Beluga whale</name>
    <dbReference type="NCBI Taxonomy" id="9749"/>
    <lineage>
        <taxon>Eukaryota</taxon>
        <taxon>Metazoa</taxon>
        <taxon>Chordata</taxon>
        <taxon>Craniata</taxon>
        <taxon>Vertebrata</taxon>
        <taxon>Euteleostomi</taxon>
        <taxon>Mammalia</taxon>
        <taxon>Eutheria</taxon>
        <taxon>Laurasiatheria</taxon>
        <taxon>Artiodactyla</taxon>
        <taxon>Whippomorpha</taxon>
        <taxon>Cetacea</taxon>
        <taxon>Odontoceti</taxon>
        <taxon>Monodontidae</taxon>
        <taxon>Delphinapterus</taxon>
    </lineage>
</organism>
<dbReference type="Pfam" id="PF15191">
    <property type="entry name" value="Synaptonemal_3"/>
    <property type="match status" value="1"/>
</dbReference>